<reference evidence="3 4" key="1">
    <citation type="submission" date="2018-05" db="EMBL/GenBank/DDBJ databases">
        <title>Spiribacter halobius sp. nov., a moderately halophilic bacterium isolated from marine solar saltern.</title>
        <authorList>
            <person name="Zheng W.-S."/>
            <person name="Lu D.-C."/>
            <person name="Du Z.-J."/>
        </authorList>
    </citation>
    <scope>NUCLEOTIDE SEQUENCE [LARGE SCALE GENOMIC DNA]</scope>
    <source>
        <strain evidence="3 4">E85</strain>
    </source>
</reference>
<name>A0A2U2N2H8_9GAMM</name>
<dbReference type="AlphaFoldDB" id="A0A2U2N2H8"/>
<dbReference type="InterPro" id="IPR000192">
    <property type="entry name" value="Aminotrans_V_dom"/>
</dbReference>
<dbReference type="PANTHER" id="PTHR43586">
    <property type="entry name" value="CYSTEINE DESULFURASE"/>
    <property type="match status" value="1"/>
</dbReference>
<dbReference type="Gene3D" id="3.90.1150.10">
    <property type="entry name" value="Aspartate Aminotransferase, domain 1"/>
    <property type="match status" value="1"/>
</dbReference>
<keyword evidence="4" id="KW-1185">Reference proteome</keyword>
<dbReference type="InterPro" id="IPR015421">
    <property type="entry name" value="PyrdxlP-dep_Trfase_major"/>
</dbReference>
<dbReference type="OrthoDB" id="9764293at2"/>
<dbReference type="GO" id="GO:0008483">
    <property type="term" value="F:transaminase activity"/>
    <property type="evidence" value="ECO:0007669"/>
    <property type="project" value="UniProtKB-KW"/>
</dbReference>
<dbReference type="SUPFAM" id="SSF53383">
    <property type="entry name" value="PLP-dependent transferases"/>
    <property type="match status" value="1"/>
</dbReference>
<comment type="caution">
    <text evidence="3">The sequence shown here is derived from an EMBL/GenBank/DDBJ whole genome shotgun (WGS) entry which is preliminary data.</text>
</comment>
<keyword evidence="3" id="KW-0808">Transferase</keyword>
<organism evidence="3 4">
    <name type="scientific">Sediminicurvatus halobius</name>
    <dbReference type="NCBI Taxonomy" id="2182432"/>
    <lineage>
        <taxon>Bacteria</taxon>
        <taxon>Pseudomonadati</taxon>
        <taxon>Pseudomonadota</taxon>
        <taxon>Gammaproteobacteria</taxon>
        <taxon>Chromatiales</taxon>
        <taxon>Ectothiorhodospiraceae</taxon>
        <taxon>Sediminicurvatus</taxon>
    </lineage>
</organism>
<feature type="domain" description="Aminotransferase class V" evidence="2">
    <location>
        <begin position="56"/>
        <end position="347"/>
    </location>
</feature>
<evidence type="ECO:0000256" key="1">
    <source>
        <dbReference type="ARBA" id="ARBA00022898"/>
    </source>
</evidence>
<dbReference type="InterPro" id="IPR015424">
    <property type="entry name" value="PyrdxlP-dep_Trfase"/>
</dbReference>
<dbReference type="Proteomes" id="UP000245474">
    <property type="component" value="Unassembled WGS sequence"/>
</dbReference>
<dbReference type="InterPro" id="IPR015422">
    <property type="entry name" value="PyrdxlP-dep_Trfase_small"/>
</dbReference>
<dbReference type="Gene3D" id="3.40.640.10">
    <property type="entry name" value="Type I PLP-dependent aspartate aminotransferase-like (Major domain)"/>
    <property type="match status" value="1"/>
</dbReference>
<sequence>MPMPHPEIPLDPDLIYLNHAGVGPWTRAAGEAVRRFAEVNVARGAAEYPEWLAVERRLRERLARLIGAGSADDIALVKNTSEGLSLVAQGLDWRPGDNVVINDQEFPSNRMPWEALAASHGVEVREVRLDAAQSPEDALIAAMDARTRVLPVSAVQYATGLRLDLERLGQACADRGALFCVDAIQHLGALPFDAAAVGADFVVADGHKWMLGPEGLGVLYVHPDRREQLRLLQHGWHMAEAAGDYDRRDWTPASTARRFEPGSPNLLAAHALEASLGVLEGQGMAAVGAAVQENVEHLLARLDAEPALSAITPSARERRAGIVTFRVAGADGPALWRALRAEGVIAASRKGGIRFSPHFHNSPQDIDRAVDRVLALKDRPAAARG</sequence>
<dbReference type="EMBL" id="QFFI01000012">
    <property type="protein sequence ID" value="PWG63248.1"/>
    <property type="molecule type" value="Genomic_DNA"/>
</dbReference>
<keyword evidence="3" id="KW-0032">Aminotransferase</keyword>
<gene>
    <name evidence="3" type="ORF">DEM34_09235</name>
</gene>
<accession>A0A2U2N2H8</accession>
<dbReference type="Pfam" id="PF00266">
    <property type="entry name" value="Aminotran_5"/>
    <property type="match status" value="1"/>
</dbReference>
<protein>
    <submittedName>
        <fullName evidence="3">Aminotransferase</fullName>
    </submittedName>
</protein>
<evidence type="ECO:0000313" key="3">
    <source>
        <dbReference type="EMBL" id="PWG63248.1"/>
    </source>
</evidence>
<evidence type="ECO:0000259" key="2">
    <source>
        <dbReference type="Pfam" id="PF00266"/>
    </source>
</evidence>
<proteinExistence type="predicted"/>
<dbReference type="PANTHER" id="PTHR43586:SF15">
    <property type="entry name" value="BLR3095 PROTEIN"/>
    <property type="match status" value="1"/>
</dbReference>
<evidence type="ECO:0000313" key="4">
    <source>
        <dbReference type="Proteomes" id="UP000245474"/>
    </source>
</evidence>
<keyword evidence="1" id="KW-0663">Pyridoxal phosphate</keyword>